<keyword evidence="2" id="KW-1185">Reference proteome</keyword>
<evidence type="ECO:0000313" key="2">
    <source>
        <dbReference type="Proteomes" id="UP000371977"/>
    </source>
</evidence>
<sequence length="87" mass="10631">MFSLYKWEFEAIIRGLKLKEIDDAERYAARLFNERYVMNAKKPKFNKIFNRKKLESKVSEMFTEQKKPNQNRRLQLMKNVQKAFSNH</sequence>
<name>A0A6C2C7P9_9LACO</name>
<reference evidence="1 2" key="1">
    <citation type="submission" date="2019-01" db="EMBL/GenBank/DDBJ databases">
        <title>Weissella sp. nov., a novel lactic acid bacterium isolated from animal feces.</title>
        <authorList>
            <person name="Wang L.-T."/>
        </authorList>
    </citation>
    <scope>NUCLEOTIDE SEQUENCE [LARGE SCALE GENOMIC DNA]</scope>
    <source>
        <strain evidence="1 2">8H-2</strain>
    </source>
</reference>
<comment type="caution">
    <text evidence="1">The sequence shown here is derived from an EMBL/GenBank/DDBJ whole genome shotgun (WGS) entry which is preliminary data.</text>
</comment>
<dbReference type="Proteomes" id="UP000371977">
    <property type="component" value="Unassembled WGS sequence"/>
</dbReference>
<accession>A0A6C2C7P9</accession>
<evidence type="ECO:0000313" key="1">
    <source>
        <dbReference type="EMBL" id="TYC49606.1"/>
    </source>
</evidence>
<dbReference type="OrthoDB" id="2149360at2"/>
<dbReference type="AlphaFoldDB" id="A0A6C2C7P9"/>
<dbReference type="EMBL" id="SDGZ01000014">
    <property type="protein sequence ID" value="TYC49606.1"/>
    <property type="molecule type" value="Genomic_DNA"/>
</dbReference>
<organism evidence="1 2">
    <name type="scientific">Weissella muntiaci</name>
    <dbReference type="NCBI Taxonomy" id="2508881"/>
    <lineage>
        <taxon>Bacteria</taxon>
        <taxon>Bacillati</taxon>
        <taxon>Bacillota</taxon>
        <taxon>Bacilli</taxon>
        <taxon>Lactobacillales</taxon>
        <taxon>Lactobacillaceae</taxon>
        <taxon>Weissella</taxon>
    </lineage>
</organism>
<protein>
    <submittedName>
        <fullName evidence="1">Uncharacterized protein</fullName>
    </submittedName>
</protein>
<gene>
    <name evidence="1" type="ORF">ESZ50_05530</name>
</gene>
<proteinExistence type="predicted"/>